<dbReference type="Proteomes" id="UP001077662">
    <property type="component" value="Unassembled WGS sequence"/>
</dbReference>
<accession>A0AAP3DLE1</accession>
<sequence length="64" mass="7235">MTVTGSREWYRQVGERFGVHMYLYASHPGRIVVSVIGAEEPRRQAIEYIKANAPIGNSLVFRIG</sequence>
<reference evidence="1" key="1">
    <citation type="submission" date="2022-09" db="EMBL/GenBank/DDBJ databases">
        <title>Genome analysis and characterization of larvicidal activity of Brevibacillus strains.</title>
        <authorList>
            <person name="Patrusheva E.V."/>
            <person name="Izotova A.O."/>
            <person name="Toshchakov S.V."/>
            <person name="Sineoky S.P."/>
        </authorList>
    </citation>
    <scope>NUCLEOTIDE SEQUENCE</scope>
    <source>
        <strain evidence="1">VKPM_B-13247</strain>
    </source>
</reference>
<dbReference type="EMBL" id="JAPTNE010000063">
    <property type="protein sequence ID" value="MCZ0810253.1"/>
    <property type="molecule type" value="Genomic_DNA"/>
</dbReference>
<comment type="caution">
    <text evidence="1">The sequence shown here is derived from an EMBL/GenBank/DDBJ whole genome shotgun (WGS) entry which is preliminary data.</text>
</comment>
<dbReference type="AlphaFoldDB" id="A0AAP3DLE1"/>
<protein>
    <submittedName>
        <fullName evidence="1">Uncharacterized protein</fullName>
    </submittedName>
</protein>
<organism evidence="1 2">
    <name type="scientific">Brevibacillus laterosporus</name>
    <name type="common">Bacillus laterosporus</name>
    <dbReference type="NCBI Taxonomy" id="1465"/>
    <lineage>
        <taxon>Bacteria</taxon>
        <taxon>Bacillati</taxon>
        <taxon>Bacillota</taxon>
        <taxon>Bacilli</taxon>
        <taxon>Bacillales</taxon>
        <taxon>Paenibacillaceae</taxon>
        <taxon>Brevibacillus</taxon>
    </lineage>
</organism>
<evidence type="ECO:0000313" key="2">
    <source>
        <dbReference type="Proteomes" id="UP001077662"/>
    </source>
</evidence>
<proteinExistence type="predicted"/>
<gene>
    <name evidence="1" type="ORF">O0554_25775</name>
</gene>
<name>A0AAP3DLE1_BRELA</name>
<evidence type="ECO:0000313" key="1">
    <source>
        <dbReference type="EMBL" id="MCZ0810253.1"/>
    </source>
</evidence>
<dbReference type="RefSeq" id="WP_258420589.1">
    <property type="nucleotide sequence ID" value="NZ_JANSGW010000063.1"/>
</dbReference>